<dbReference type="Proteomes" id="UP001595843">
    <property type="component" value="Unassembled WGS sequence"/>
</dbReference>
<dbReference type="InterPro" id="IPR002933">
    <property type="entry name" value="Peptidase_M20"/>
</dbReference>
<reference evidence="4" key="1">
    <citation type="journal article" date="2019" name="Int. J. Syst. Evol. Microbiol.">
        <title>The Global Catalogue of Microorganisms (GCM) 10K type strain sequencing project: providing services to taxonomists for standard genome sequencing and annotation.</title>
        <authorList>
            <consortium name="The Broad Institute Genomics Platform"/>
            <consortium name="The Broad Institute Genome Sequencing Center for Infectious Disease"/>
            <person name="Wu L."/>
            <person name="Ma J."/>
        </authorList>
    </citation>
    <scope>NUCLEOTIDE SEQUENCE [LARGE SCALE GENOMIC DNA]</scope>
    <source>
        <strain evidence="4">IBRC-M 10813</strain>
    </source>
</reference>
<evidence type="ECO:0000313" key="3">
    <source>
        <dbReference type="EMBL" id="MFC4076644.1"/>
    </source>
</evidence>
<dbReference type="SUPFAM" id="SSF53187">
    <property type="entry name" value="Zn-dependent exopeptidases"/>
    <property type="match status" value="1"/>
</dbReference>
<dbReference type="Pfam" id="PF01546">
    <property type="entry name" value="Peptidase_M20"/>
    <property type="match status" value="1"/>
</dbReference>
<name>A0ABV8JH43_9BACL</name>
<dbReference type="InterPro" id="IPR050072">
    <property type="entry name" value="Peptidase_M20A"/>
</dbReference>
<comment type="caution">
    <text evidence="3">The sequence shown here is derived from an EMBL/GenBank/DDBJ whole genome shotgun (WGS) entry which is preliminary data.</text>
</comment>
<dbReference type="InterPro" id="IPR012166">
    <property type="entry name" value="Uncharacterised_RocB"/>
</dbReference>
<keyword evidence="1" id="KW-0378">Hydrolase</keyword>
<organism evidence="3 4">
    <name type="scientific">Salinithrix halophila</name>
    <dbReference type="NCBI Taxonomy" id="1485204"/>
    <lineage>
        <taxon>Bacteria</taxon>
        <taxon>Bacillati</taxon>
        <taxon>Bacillota</taxon>
        <taxon>Bacilli</taxon>
        <taxon>Bacillales</taxon>
        <taxon>Thermoactinomycetaceae</taxon>
        <taxon>Salinithrix</taxon>
    </lineage>
</organism>
<evidence type="ECO:0000256" key="2">
    <source>
        <dbReference type="ARBA" id="ARBA00022833"/>
    </source>
</evidence>
<dbReference type="InterPro" id="IPR001261">
    <property type="entry name" value="ArgE/DapE_CS"/>
</dbReference>
<keyword evidence="2" id="KW-0862">Zinc</keyword>
<evidence type="ECO:0000256" key="1">
    <source>
        <dbReference type="ARBA" id="ARBA00022801"/>
    </source>
</evidence>
<dbReference type="PROSITE" id="PS00759">
    <property type="entry name" value="ARGE_DAPE_CPG2_2"/>
    <property type="match status" value="1"/>
</dbReference>
<dbReference type="EMBL" id="JBHSAP010000009">
    <property type="protein sequence ID" value="MFC4076644.1"/>
    <property type="molecule type" value="Genomic_DNA"/>
</dbReference>
<dbReference type="Gene3D" id="3.40.630.10">
    <property type="entry name" value="Zn peptidases"/>
    <property type="match status" value="1"/>
</dbReference>
<evidence type="ECO:0000313" key="4">
    <source>
        <dbReference type="Proteomes" id="UP001595843"/>
    </source>
</evidence>
<dbReference type="PANTHER" id="PTHR43808:SF27">
    <property type="entry name" value="PROTEIN ROCB"/>
    <property type="match status" value="1"/>
</dbReference>
<sequence length="551" mass="63511">MRSWREETLELTKELVRHPSINGTIGERDIAYHIFEYFRQLPYFQENPGHLLLWKTVGDERERYNVAALVKGVSSSQETVILMGHLDTVGVEDYGKWKRFAFSPDELLAKWKVGGAAPRVTEDLADGGWLAGRGSVDMKSGVAANMVLTRYFAGHREELSGNVLFLVACDEEDNSRGILSAVRDLEHLAREEELSYVGAINTDYTSPRFDGDPARYVYLGTVGKLLPSFFIVGRETHAGQAFEGFDPNLVAAELTRRIDYNPDFCDELYGEVTLPPVSLKQTDLKKKYDVQTPLSAFVYYNFFVHSWSPKDVLERLKETAEEALEDAFDLYRERYRRYCDLTGDPYQTREWPSLVVTYEELFEQCRKLHGTEFEESMRVYAMNLLNEEELDLREYSCRMVEELWNWWDGKGPAIVLFFSSVYMPRVVLSEAEEKDQRMIQSVRKAVERAQPDCPHPIQVRNFFPYISDMSFVAISDDKEGIEALTKNMPAWGTKHQMDVDAIRSLDVPVVNIGPYGMDAHKQWERVEIPYSMQVVPELNYHVIKNLLEPNN</sequence>
<accession>A0ABV8JH43</accession>
<proteinExistence type="predicted"/>
<keyword evidence="4" id="KW-1185">Reference proteome</keyword>
<dbReference type="RefSeq" id="WP_380703768.1">
    <property type="nucleotide sequence ID" value="NZ_JBHSAP010000009.1"/>
</dbReference>
<protein>
    <submittedName>
        <fullName evidence="3">M20/M25/M40 family metallo-hydrolase</fullName>
    </submittedName>
</protein>
<dbReference type="PIRSF" id="PIRSF010386">
    <property type="entry name" value="RocB"/>
    <property type="match status" value="1"/>
</dbReference>
<dbReference type="PANTHER" id="PTHR43808">
    <property type="entry name" value="ACETYLORNITHINE DEACETYLASE"/>
    <property type="match status" value="1"/>
</dbReference>
<gene>
    <name evidence="3" type="ORF">ACFOUO_07460</name>
</gene>